<dbReference type="InterPro" id="IPR037653">
    <property type="entry name" value="Cbp6"/>
</dbReference>
<accession>A0A0F8BX97</accession>
<keyword evidence="2" id="KW-1185">Reference proteome</keyword>
<protein>
    <recommendedName>
        <fullName evidence="3">Cytochrome B pre-mRNA-processing protein 6</fullName>
    </recommendedName>
</protein>
<gene>
    <name evidence="1" type="ORF">CFO_g489</name>
</gene>
<proteinExistence type="predicted"/>
<dbReference type="GO" id="GO:0061671">
    <property type="term" value="C:Cbp3p-Cbp6 complex"/>
    <property type="evidence" value="ECO:0007669"/>
    <property type="project" value="InterPro"/>
</dbReference>
<dbReference type="OrthoDB" id="2107880at2759"/>
<dbReference type="PANTHER" id="PTHR28250:SF1">
    <property type="entry name" value="CYTOCHROME B PRE-MRNA-PROCESSING PROTEIN 6"/>
    <property type="match status" value="1"/>
</dbReference>
<comment type="caution">
    <text evidence="1">The sequence shown here is derived from an EMBL/GenBank/DDBJ whole genome shotgun (WGS) entry which is preliminary data.</text>
</comment>
<evidence type="ECO:0000313" key="2">
    <source>
        <dbReference type="Proteomes" id="UP000034841"/>
    </source>
</evidence>
<dbReference type="AlphaFoldDB" id="A0A0F8BX97"/>
<evidence type="ECO:0000313" key="1">
    <source>
        <dbReference type="EMBL" id="KKF97158.1"/>
    </source>
</evidence>
<name>A0A0F8BX97_CERFI</name>
<dbReference type="GO" id="GO:0043022">
    <property type="term" value="F:ribosome binding"/>
    <property type="evidence" value="ECO:0007669"/>
    <property type="project" value="InterPro"/>
</dbReference>
<reference evidence="1 2" key="1">
    <citation type="submission" date="2015-04" db="EMBL/GenBank/DDBJ databases">
        <title>Genome sequence of Ceratocystis platani, a major pathogen of plane trees.</title>
        <authorList>
            <person name="Belbahri L."/>
        </authorList>
    </citation>
    <scope>NUCLEOTIDE SEQUENCE [LARGE SCALE GENOMIC DNA]</scope>
    <source>
        <strain evidence="1 2">CFO</strain>
    </source>
</reference>
<dbReference type="EMBL" id="LBBL01000015">
    <property type="protein sequence ID" value="KKF97158.1"/>
    <property type="molecule type" value="Genomic_DNA"/>
</dbReference>
<evidence type="ECO:0008006" key="3">
    <source>
        <dbReference type="Google" id="ProtNLM"/>
    </source>
</evidence>
<sequence length="118" mass="13978">MAAPTSRAVRHYNRALGLWPKDVLRPECQFQDVMLRGIQKRLQSSSQVDEAAEMKQVNALYSLLEDRYRTRYPLVGRILEPRSQPTYYADLLREVEEVPTRSWFTRFLTRWSGAFRLQ</sequence>
<dbReference type="GO" id="GO:0034551">
    <property type="term" value="P:mitochondrial respiratory chain complex III assembly"/>
    <property type="evidence" value="ECO:0007669"/>
    <property type="project" value="TreeGrafter"/>
</dbReference>
<organism evidence="1 2">
    <name type="scientific">Ceratocystis fimbriata f. sp. platani</name>
    <dbReference type="NCBI Taxonomy" id="88771"/>
    <lineage>
        <taxon>Eukaryota</taxon>
        <taxon>Fungi</taxon>
        <taxon>Dikarya</taxon>
        <taxon>Ascomycota</taxon>
        <taxon>Pezizomycotina</taxon>
        <taxon>Sordariomycetes</taxon>
        <taxon>Hypocreomycetidae</taxon>
        <taxon>Microascales</taxon>
        <taxon>Ceratocystidaceae</taxon>
        <taxon>Ceratocystis</taxon>
    </lineage>
</organism>
<dbReference type="Pfam" id="PF20180">
    <property type="entry name" value="UQCC2_CBP6"/>
    <property type="match status" value="1"/>
</dbReference>
<dbReference type="PANTHER" id="PTHR28250">
    <property type="entry name" value="CYTOCHROME B PRE-MRNA-PROCESSING PROTEIN 6"/>
    <property type="match status" value="1"/>
</dbReference>
<dbReference type="Proteomes" id="UP000034841">
    <property type="component" value="Unassembled WGS sequence"/>
</dbReference>